<protein>
    <submittedName>
        <fullName evidence="1">Uncharacterized protein</fullName>
    </submittedName>
</protein>
<accession>A0A1Y2GJF2</accession>
<name>A0A1Y2GJF2_9FUNG</name>
<dbReference type="OrthoDB" id="2446735at2759"/>
<dbReference type="EMBL" id="MCFF01000024">
    <property type="protein sequence ID" value="ORZ12870.1"/>
    <property type="molecule type" value="Genomic_DNA"/>
</dbReference>
<evidence type="ECO:0000313" key="2">
    <source>
        <dbReference type="Proteomes" id="UP000193648"/>
    </source>
</evidence>
<sequence>MPCKKFVRSNKTNEEILKEFIESSPEKDGLGFLKWGQHHYNVSYRERSSFLEIYKSSTEKDLVRLGRKQQAQLQAYCNEWKNKNKEKTPDVDLHQSRGSRNSQLRGDGVLECCLKSMDYYELEGINISKELMNIRQSLLARNKHLSTFRFLAVNFIFCQELIVDFLPPQVVDAMYFVEVKGQMSEYDRNLIEDCAQAANTLDYKAYRTLLLQEDQKATPMLLDILRVWCDDSTLWSERSIRNEKTYSGVVVTAMMRKVLAGLECFIEEDADIGVPQYYHKKHRPDVAWLLQLDLQAINGMQTPKIVGLLVQQGWMEIYVMSLDHEALYIPKLLGKFELPEDRSHFAMIGKGLNFLLSSITKSGPLSQRVMMLAI</sequence>
<comment type="caution">
    <text evidence="1">The sequence shown here is derived from an EMBL/GenBank/DDBJ whole genome shotgun (WGS) entry which is preliminary data.</text>
</comment>
<dbReference type="Proteomes" id="UP000193648">
    <property type="component" value="Unassembled WGS sequence"/>
</dbReference>
<dbReference type="AlphaFoldDB" id="A0A1Y2GJF2"/>
<dbReference type="GeneID" id="33570723"/>
<proteinExistence type="predicted"/>
<keyword evidence="2" id="KW-1185">Reference proteome</keyword>
<dbReference type="RefSeq" id="XP_021880219.1">
    <property type="nucleotide sequence ID" value="XM_022028880.1"/>
</dbReference>
<dbReference type="InParanoid" id="A0A1Y2GJF2"/>
<organism evidence="1 2">
    <name type="scientific">Lobosporangium transversale</name>
    <dbReference type="NCBI Taxonomy" id="64571"/>
    <lineage>
        <taxon>Eukaryota</taxon>
        <taxon>Fungi</taxon>
        <taxon>Fungi incertae sedis</taxon>
        <taxon>Mucoromycota</taxon>
        <taxon>Mortierellomycotina</taxon>
        <taxon>Mortierellomycetes</taxon>
        <taxon>Mortierellales</taxon>
        <taxon>Mortierellaceae</taxon>
        <taxon>Lobosporangium</taxon>
    </lineage>
</organism>
<evidence type="ECO:0000313" key="1">
    <source>
        <dbReference type="EMBL" id="ORZ12870.1"/>
    </source>
</evidence>
<gene>
    <name evidence="1" type="ORF">BCR41DRAFT_397299</name>
</gene>
<reference evidence="1 2" key="1">
    <citation type="submission" date="2016-07" db="EMBL/GenBank/DDBJ databases">
        <title>Pervasive Adenine N6-methylation of Active Genes in Fungi.</title>
        <authorList>
            <consortium name="DOE Joint Genome Institute"/>
            <person name="Mondo S.J."/>
            <person name="Dannebaum R.O."/>
            <person name="Kuo R.C."/>
            <person name="Labutti K."/>
            <person name="Haridas S."/>
            <person name="Kuo A."/>
            <person name="Salamov A."/>
            <person name="Ahrendt S.R."/>
            <person name="Lipzen A."/>
            <person name="Sullivan W."/>
            <person name="Andreopoulos W.B."/>
            <person name="Clum A."/>
            <person name="Lindquist E."/>
            <person name="Daum C."/>
            <person name="Ramamoorthy G.K."/>
            <person name="Gryganskyi A."/>
            <person name="Culley D."/>
            <person name="Magnuson J.K."/>
            <person name="James T.Y."/>
            <person name="O'Malley M.A."/>
            <person name="Stajich J.E."/>
            <person name="Spatafora J.W."/>
            <person name="Visel A."/>
            <person name="Grigoriev I.V."/>
        </authorList>
    </citation>
    <scope>NUCLEOTIDE SEQUENCE [LARGE SCALE GENOMIC DNA]</scope>
    <source>
        <strain evidence="1 2">NRRL 3116</strain>
    </source>
</reference>